<reference evidence="2 3" key="1">
    <citation type="journal article" date="2014" name="PLoS Genet.">
        <title>Phylogenetically driven sequencing of extremely halophilic archaea reveals strategies for static and dynamic osmo-response.</title>
        <authorList>
            <person name="Becker E.A."/>
            <person name="Seitzer P.M."/>
            <person name="Tritt A."/>
            <person name="Larsen D."/>
            <person name="Krusor M."/>
            <person name="Yao A.I."/>
            <person name="Wu D."/>
            <person name="Madern D."/>
            <person name="Eisen J.A."/>
            <person name="Darling A.E."/>
            <person name="Facciotti M.T."/>
        </authorList>
    </citation>
    <scope>NUCLEOTIDE SEQUENCE [LARGE SCALE GENOMIC DNA]</scope>
    <source>
        <strain evidence="2 3">JCM 13552</strain>
    </source>
</reference>
<comment type="caution">
    <text evidence="2">The sequence shown here is derived from an EMBL/GenBank/DDBJ whole genome shotgun (WGS) entry which is preliminary data.</text>
</comment>
<dbReference type="EMBL" id="AOMF01000015">
    <property type="protein sequence ID" value="EMA56816.1"/>
    <property type="molecule type" value="Genomic_DNA"/>
</dbReference>
<organism evidence="2 3">
    <name type="scientific">Halococcus thailandensis JCM 13552</name>
    <dbReference type="NCBI Taxonomy" id="1227457"/>
    <lineage>
        <taxon>Archaea</taxon>
        <taxon>Methanobacteriati</taxon>
        <taxon>Methanobacteriota</taxon>
        <taxon>Stenosarchaea group</taxon>
        <taxon>Halobacteria</taxon>
        <taxon>Halobacteriales</taxon>
        <taxon>Halococcaceae</taxon>
        <taxon>Halococcus</taxon>
    </lineage>
</organism>
<dbReference type="RefSeq" id="WP_007736434.1">
    <property type="nucleotide sequence ID" value="NZ_AOMF01000015.1"/>
</dbReference>
<feature type="compositionally biased region" description="Polar residues" evidence="1">
    <location>
        <begin position="81"/>
        <end position="90"/>
    </location>
</feature>
<evidence type="ECO:0000256" key="1">
    <source>
        <dbReference type="SAM" id="MobiDB-lite"/>
    </source>
</evidence>
<keyword evidence="3" id="KW-1185">Reference proteome</keyword>
<feature type="region of interest" description="Disordered" evidence="1">
    <location>
        <begin position="78"/>
        <end position="102"/>
    </location>
</feature>
<protein>
    <submittedName>
        <fullName evidence="2">Uncharacterized protein</fullName>
    </submittedName>
</protein>
<accession>M0NG30</accession>
<name>M0NG30_9EURY</name>
<dbReference type="Proteomes" id="UP000011680">
    <property type="component" value="Unassembled WGS sequence"/>
</dbReference>
<dbReference type="OrthoDB" id="350957at2157"/>
<sequence>MTGSDSSEQEYPDELLDAHRIEDSRLFVPMEKVMEGLEELLFEMGTFEETGNPHNLSRMREYGDFIRTMDQEDLYEEMKSHPNSTVSSSAKHIDPEYKPRTESTFEQLQYVTQEIAPNPSV</sequence>
<dbReference type="AlphaFoldDB" id="M0NG30"/>
<gene>
    <name evidence="2" type="ORF">C451_00380</name>
</gene>
<evidence type="ECO:0000313" key="3">
    <source>
        <dbReference type="Proteomes" id="UP000011680"/>
    </source>
</evidence>
<proteinExistence type="predicted"/>
<feature type="compositionally biased region" description="Basic and acidic residues" evidence="1">
    <location>
        <begin position="91"/>
        <end position="102"/>
    </location>
</feature>
<evidence type="ECO:0000313" key="2">
    <source>
        <dbReference type="EMBL" id="EMA56816.1"/>
    </source>
</evidence>